<dbReference type="PROSITE" id="PS50994">
    <property type="entry name" value="INTEGRASE"/>
    <property type="match status" value="1"/>
</dbReference>
<keyword evidence="4" id="KW-0548">Nucleotidyltransferase</keyword>
<dbReference type="PROSITE" id="PS00141">
    <property type="entry name" value="ASP_PROTEASE"/>
    <property type="match status" value="1"/>
</dbReference>
<dbReference type="GO" id="GO:0003964">
    <property type="term" value="F:RNA-directed DNA polymerase activity"/>
    <property type="evidence" value="ECO:0007669"/>
    <property type="project" value="UniProtKB-KW"/>
</dbReference>
<dbReference type="Proteomes" id="UP001059041">
    <property type="component" value="Linkage Group LG9"/>
</dbReference>
<dbReference type="Pfam" id="PF20846">
    <property type="entry name" value="PNMA_N"/>
    <property type="match status" value="1"/>
</dbReference>
<evidence type="ECO:0000256" key="8">
    <source>
        <dbReference type="ARBA" id="ARBA00022842"/>
    </source>
</evidence>
<dbReference type="InterPro" id="IPR001584">
    <property type="entry name" value="Integrase_cat-core"/>
</dbReference>
<dbReference type="GO" id="GO:0004523">
    <property type="term" value="F:RNA-DNA hybrid ribonuclease activity"/>
    <property type="evidence" value="ECO:0007669"/>
    <property type="project" value="UniProtKB-EC"/>
</dbReference>
<dbReference type="EC" id="3.1.26.4" evidence="2"/>
<dbReference type="PANTHER" id="PTHR37984">
    <property type="entry name" value="PROTEIN CBG26694"/>
    <property type="match status" value="1"/>
</dbReference>
<dbReference type="InterPro" id="IPR001969">
    <property type="entry name" value="Aspartic_peptidase_AS"/>
</dbReference>
<sequence>MALGKHPSLQVELANWCKDVGLFETHAVMLFNVPADTEVAVIEDVMQTVKALGKVRVRDTREGPTSHAMLVLCECKQAVDSTRVPLEVTPNETGEPWTVVVVSAKETSPETTSEGFTEKLTKFLMAEGKSLTDVQALFTTRSSADGSPESIIRAVGEILEKTVKHPGDSSAYRRLRTLSATVPTPMGEESMENWMEQARLMITECECSEKEKRRRIIESVKGPALEIIRAVRFSNPEASAVQYLEALESTFGSSESGEDLYFKFRLMRQNAGEALSEFLRRIDKALNKVVERDGLSFSLVDKVRVEQLIRGAVHSDMLLLQLGLRERKNRPPTFLSLLKEIREAEENEAARHRMTAKAKAIQYREDDRVSPSVIQELKSEIQELRTHLRGGEFKPVATSSMVLKTKEKSSRQSEKADDSEVPALRTQIQQLQQQLAAMSVSQTQQSLQIHEQRPRPCQSQAVSAYSRVKPPRTKDDYFCYRCGEDGHISTKCHAAPNADQVIQKLIRSLRKAKSGKCEESGDHKKDSDQVCFSKRSQTEVYESSVLPKGLVGPASTVEVKLNGSGCQALLDSGSQVTIVFEDWYSKNLPNVPIHPLTGLSIWGLSSSSYPYKGYVVVDVTFPASVIGVEESLSILALVCPEPQGPTQLPVIIGTNASFFTRLAALSREFDGSSVAHALRIQTCHSEICIPQISENKTLSDTYAGNIKWMGPEDCVIPSRGEVCTLCQLQTDKPLQREFFVVDRPVGDSLPAGLLIIPVLLPSSAIEEKTIKVLMQNETSKDIHISAGTVIANVYPTDTALATFGSQNSAVIDPQLFDFGEAEIPEAWEKRLRQKLSVRGDVFSIHEWEVGLAQGVEHHIRLHDNKPFRERSRRLAPADIEDVRRHIKDLLAAGIIKESRSPYASPIVIARKKNGAIRMCIDYRTLNARTIPDQYTTPRIEDALDCLAGSRWFSVLDLRSGYYQIPMAEEDKEKTAFICPVGFFQYERMPQGITGAPATFQRLMEKAVGDMHLLQVIVYLDDIIVFGSTLEEHEERLLKVLDRLRESGLKVSIDKCQFCQPQVRYVGHIVSAAGVSPDPAKIEAVTKWKMPTDLKSLRSFLGFCGFYRRFVKDYSTIVRPLTELTKGYPPTSGRTKKSADGPPHFKESDPFGTRWDDACTTAFHKIIHYLTHAPVLAFADPTKPYVLHVDASLNGLGAVLNQEHPDGLRPVAYASRKLSLSERRYPVHQLEFLALKWAVVDKFHDYLYGAQFVVRTDNNPLTYVLSSAKLNATGHRWLAALATYNFSLKYKPGRHNVDADLLSRHPCEPPQCSEWKEIPKSAVRAICQLALVPEGEESSRLVDHLGLSPQSIPEAYACPTVLSLSPMKQLTNADLIKAQEEDPIIGEVKREVETGRLLTSRKSSNASIALLQRQCSKLKIQNHLLYRVTYSASGREKLQLVLPEKYCSQVLCSLHDDSGHLGVEKTTELVKDRFYWPKMSQHVEQYIKSCGRCITRKTLPKKVAPLNHITSSGPFDLVCIDFLAVEPDSRSIGNVLVVTDHFTRYAQAFACKDQKALTVAKILCDKFFIHYGLPSRIHSDQGRDFESGLIKELLKMLGDPQPERFNRTLLSMLGTLNPGEKSRWSQHINRLVHAYNCTKNESTGYSPYYLLFGREARLPVDVCFGTSQGGKGASNHLQYVERMKSDLQRAYQLATETAQKSQQRNKRLYDRRVTHQTLAVGDRVLIRNLAVTGKNKLGDKWNSVPYLVVEKLKNLPVYRLKPERGMGSVRTLHRDHILPIRLDARLTIYENAKTALVPPETRARSVSGKQRRGLGGTNGTTIDMGSDFESEEELCYFYPDRVEKQPQLEYHDQSMPAVEEEAVYDVINSHSTPVNETVPPITEEALEEPNPAEAGDLELEGGEIGTEKYPRDVVEHVPVGPRRAIRPVTKLSYDRLGESSSRPLTLVHRGMVINVEDRLKLRKNVCNTVWCHPLALCSLCAQLNVSLEPRITVPV</sequence>
<accession>A0A9W7WN62</accession>
<evidence type="ECO:0000256" key="7">
    <source>
        <dbReference type="ARBA" id="ARBA00022801"/>
    </source>
</evidence>
<dbReference type="FunFam" id="3.30.420.10:FF:000032">
    <property type="entry name" value="Retrovirus-related Pol polyprotein from transposon 297-like Protein"/>
    <property type="match status" value="1"/>
</dbReference>
<dbReference type="InterPro" id="IPR043128">
    <property type="entry name" value="Rev_trsase/Diguanyl_cyclase"/>
</dbReference>
<keyword evidence="13" id="KW-0479">Metal-binding</keyword>
<feature type="domain" description="Integrase catalytic" evidence="17">
    <location>
        <begin position="1509"/>
        <end position="1597"/>
    </location>
</feature>
<feature type="region of interest" description="Disordered" evidence="14">
    <location>
        <begin position="402"/>
        <end position="421"/>
    </location>
</feature>
<dbReference type="SUPFAM" id="SSF53098">
    <property type="entry name" value="Ribonuclease H-like"/>
    <property type="match status" value="1"/>
</dbReference>
<dbReference type="Pfam" id="PF00078">
    <property type="entry name" value="RVT_1"/>
    <property type="match status" value="1"/>
</dbReference>
<feature type="domain" description="Reverse transcriptase" evidence="16">
    <location>
        <begin position="890"/>
        <end position="1069"/>
    </location>
</feature>
<dbReference type="FunFam" id="3.10.20.370:FF:000001">
    <property type="entry name" value="Retrovirus-related Pol polyprotein from transposon 17.6-like protein"/>
    <property type="match status" value="1"/>
</dbReference>
<evidence type="ECO:0000259" key="16">
    <source>
        <dbReference type="PROSITE" id="PS50878"/>
    </source>
</evidence>
<evidence type="ECO:0000259" key="15">
    <source>
        <dbReference type="PROSITE" id="PS50158"/>
    </source>
</evidence>
<dbReference type="GO" id="GO:0008270">
    <property type="term" value="F:zinc ion binding"/>
    <property type="evidence" value="ECO:0007669"/>
    <property type="project" value="UniProtKB-KW"/>
</dbReference>
<dbReference type="FunFam" id="1.10.340.70:FF:000001">
    <property type="entry name" value="Retrovirus-related Pol polyprotein from transposon gypsy-like Protein"/>
    <property type="match status" value="1"/>
</dbReference>
<feature type="region of interest" description="Disordered" evidence="14">
    <location>
        <begin position="1127"/>
        <end position="1148"/>
    </location>
</feature>
<feature type="domain" description="CCHC-type" evidence="15">
    <location>
        <begin position="479"/>
        <end position="492"/>
    </location>
</feature>
<dbReference type="InterPro" id="IPR043502">
    <property type="entry name" value="DNA/RNA_pol_sf"/>
</dbReference>
<dbReference type="FunFam" id="3.10.10.10:FF:000004">
    <property type="entry name" value="Uncharacterized protein"/>
    <property type="match status" value="1"/>
</dbReference>
<evidence type="ECO:0000259" key="17">
    <source>
        <dbReference type="PROSITE" id="PS50994"/>
    </source>
</evidence>
<keyword evidence="5" id="KW-0540">Nuclease</keyword>
<dbReference type="InterPro" id="IPR036397">
    <property type="entry name" value="RNaseH_sf"/>
</dbReference>
<dbReference type="GO" id="GO:0003723">
    <property type="term" value="F:RNA binding"/>
    <property type="evidence" value="ECO:0007669"/>
    <property type="project" value="UniProtKB-KW"/>
</dbReference>
<dbReference type="GO" id="GO:0006508">
    <property type="term" value="P:proteolysis"/>
    <property type="evidence" value="ECO:0007669"/>
    <property type="project" value="InterPro"/>
</dbReference>
<reference evidence="18" key="1">
    <citation type="submission" date="2021-02" db="EMBL/GenBank/DDBJ databases">
        <title>Comparative genomics reveals that relaxation of natural selection precedes convergent phenotypic evolution of cavefish.</title>
        <authorList>
            <person name="Peng Z."/>
        </authorList>
    </citation>
    <scope>NUCLEOTIDE SEQUENCE</scope>
    <source>
        <tissue evidence="18">Muscle</tissue>
    </source>
</reference>
<gene>
    <name evidence="18" type="ORF">IRJ41_004154</name>
</gene>
<dbReference type="InterPro" id="IPR041588">
    <property type="entry name" value="Integrase_H2C2"/>
</dbReference>
<keyword evidence="6" id="KW-0255">Endonuclease</keyword>
<dbReference type="InterPro" id="IPR000477">
    <property type="entry name" value="RT_dom"/>
</dbReference>
<dbReference type="Gene3D" id="3.10.20.370">
    <property type="match status" value="1"/>
</dbReference>
<dbReference type="Gene3D" id="1.10.340.70">
    <property type="match status" value="1"/>
</dbReference>
<keyword evidence="19" id="KW-1185">Reference proteome</keyword>
<dbReference type="Gene3D" id="3.30.70.270">
    <property type="match status" value="2"/>
</dbReference>
<protein>
    <recommendedName>
        <fullName evidence="12">Gypsy retrotransposon integrase-like protein 1</fullName>
        <ecNumber evidence="2">3.1.26.4</ecNumber>
    </recommendedName>
</protein>
<keyword evidence="13" id="KW-0862">Zinc</keyword>
<evidence type="ECO:0000256" key="1">
    <source>
        <dbReference type="ARBA" id="ARBA00010879"/>
    </source>
</evidence>
<dbReference type="InterPro" id="IPR021109">
    <property type="entry name" value="Peptidase_aspartic_dom_sf"/>
</dbReference>
<evidence type="ECO:0000313" key="19">
    <source>
        <dbReference type="Proteomes" id="UP001059041"/>
    </source>
</evidence>
<comment type="similarity">
    <text evidence="1">Belongs to the beta type-B retroviral polymerase family. HERV class-II K(HML-2) pol subfamily.</text>
</comment>
<proteinExistence type="inferred from homology"/>
<keyword evidence="10" id="KW-0229">DNA integration</keyword>
<dbReference type="Pfam" id="PF17919">
    <property type="entry name" value="RT_RNaseH_2"/>
    <property type="match status" value="1"/>
</dbReference>
<evidence type="ECO:0000256" key="9">
    <source>
        <dbReference type="ARBA" id="ARBA00022884"/>
    </source>
</evidence>
<evidence type="ECO:0000256" key="5">
    <source>
        <dbReference type="ARBA" id="ARBA00022722"/>
    </source>
</evidence>
<dbReference type="PROSITE" id="PS50158">
    <property type="entry name" value="ZF_CCHC"/>
    <property type="match status" value="1"/>
</dbReference>
<evidence type="ECO:0000256" key="4">
    <source>
        <dbReference type="ARBA" id="ARBA00022695"/>
    </source>
</evidence>
<dbReference type="PANTHER" id="PTHR37984:SF15">
    <property type="entry name" value="INTEGRASE CATALYTIC DOMAIN-CONTAINING PROTEIN"/>
    <property type="match status" value="1"/>
</dbReference>
<evidence type="ECO:0000256" key="3">
    <source>
        <dbReference type="ARBA" id="ARBA00022679"/>
    </source>
</evidence>
<dbReference type="SUPFAM" id="SSF50630">
    <property type="entry name" value="Acid proteases"/>
    <property type="match status" value="1"/>
</dbReference>
<evidence type="ECO:0000256" key="6">
    <source>
        <dbReference type="ARBA" id="ARBA00022759"/>
    </source>
</evidence>
<evidence type="ECO:0000256" key="13">
    <source>
        <dbReference type="PROSITE-ProRule" id="PRU00047"/>
    </source>
</evidence>
<dbReference type="InterPro" id="IPR050951">
    <property type="entry name" value="Retrovirus_Pol_polyprotein"/>
</dbReference>
<dbReference type="EMBL" id="JAFHDT010000009">
    <property type="protein sequence ID" value="KAI7805296.1"/>
    <property type="molecule type" value="Genomic_DNA"/>
</dbReference>
<keyword evidence="11" id="KW-0695">RNA-directed DNA polymerase</keyword>
<dbReference type="InterPro" id="IPR048271">
    <property type="entry name" value="PNMA_N"/>
</dbReference>
<dbReference type="Gene3D" id="3.30.420.10">
    <property type="entry name" value="Ribonuclease H-like superfamily/Ribonuclease H"/>
    <property type="match status" value="1"/>
</dbReference>
<dbReference type="InterPro" id="IPR041577">
    <property type="entry name" value="RT_RNaseH_2"/>
</dbReference>
<feature type="compositionally biased region" description="Basic and acidic residues" evidence="14">
    <location>
        <begin position="404"/>
        <end position="418"/>
    </location>
</feature>
<evidence type="ECO:0000256" key="12">
    <source>
        <dbReference type="ARBA" id="ARBA00039658"/>
    </source>
</evidence>
<dbReference type="PROSITE" id="PS50878">
    <property type="entry name" value="RT_POL"/>
    <property type="match status" value="1"/>
</dbReference>
<dbReference type="SUPFAM" id="SSF56672">
    <property type="entry name" value="DNA/RNA polymerases"/>
    <property type="match status" value="1"/>
</dbReference>
<dbReference type="Pfam" id="PF14893">
    <property type="entry name" value="PNMA"/>
    <property type="match status" value="1"/>
</dbReference>
<keyword evidence="7" id="KW-0378">Hydrolase</keyword>
<organism evidence="18 19">
    <name type="scientific">Triplophysa rosa</name>
    <name type="common">Cave loach</name>
    <dbReference type="NCBI Taxonomy" id="992332"/>
    <lineage>
        <taxon>Eukaryota</taxon>
        <taxon>Metazoa</taxon>
        <taxon>Chordata</taxon>
        <taxon>Craniata</taxon>
        <taxon>Vertebrata</taxon>
        <taxon>Euteleostomi</taxon>
        <taxon>Actinopterygii</taxon>
        <taxon>Neopterygii</taxon>
        <taxon>Teleostei</taxon>
        <taxon>Ostariophysi</taxon>
        <taxon>Cypriniformes</taxon>
        <taxon>Nemacheilidae</taxon>
        <taxon>Triplophysa</taxon>
    </lineage>
</organism>
<evidence type="ECO:0000256" key="11">
    <source>
        <dbReference type="ARBA" id="ARBA00022918"/>
    </source>
</evidence>
<dbReference type="Pfam" id="PF17921">
    <property type="entry name" value="Integrase_H2C2"/>
    <property type="match status" value="1"/>
</dbReference>
<keyword evidence="9" id="KW-0694">RNA-binding</keyword>
<dbReference type="CDD" id="cd01647">
    <property type="entry name" value="RT_LTR"/>
    <property type="match status" value="1"/>
</dbReference>
<dbReference type="GO" id="GO:0004190">
    <property type="term" value="F:aspartic-type endopeptidase activity"/>
    <property type="evidence" value="ECO:0007669"/>
    <property type="project" value="InterPro"/>
</dbReference>
<dbReference type="CDD" id="cd09274">
    <property type="entry name" value="RNase_HI_RT_Ty3"/>
    <property type="match status" value="1"/>
</dbReference>
<evidence type="ECO:0000256" key="10">
    <source>
        <dbReference type="ARBA" id="ARBA00022908"/>
    </source>
</evidence>
<dbReference type="InterPro" id="IPR012337">
    <property type="entry name" value="RNaseH-like_sf"/>
</dbReference>
<dbReference type="InterPro" id="IPR048270">
    <property type="entry name" value="PNMA_C"/>
</dbReference>
<feature type="compositionally biased region" description="Basic and acidic residues" evidence="14">
    <location>
        <begin position="1136"/>
        <end position="1148"/>
    </location>
</feature>
<evidence type="ECO:0000313" key="18">
    <source>
        <dbReference type="EMBL" id="KAI7805296.1"/>
    </source>
</evidence>
<dbReference type="InterPro" id="IPR001878">
    <property type="entry name" value="Znf_CCHC"/>
</dbReference>
<evidence type="ECO:0000256" key="14">
    <source>
        <dbReference type="SAM" id="MobiDB-lite"/>
    </source>
</evidence>
<feature type="region of interest" description="Disordered" evidence="14">
    <location>
        <begin position="1798"/>
        <end position="1824"/>
    </location>
</feature>
<dbReference type="GO" id="GO:0015074">
    <property type="term" value="P:DNA integration"/>
    <property type="evidence" value="ECO:0007669"/>
    <property type="project" value="UniProtKB-KW"/>
</dbReference>
<dbReference type="Gene3D" id="3.10.10.10">
    <property type="entry name" value="HIV Type 1 Reverse Transcriptase, subunit A, domain 1"/>
    <property type="match status" value="1"/>
</dbReference>
<comment type="caution">
    <text evidence="18">The sequence shown here is derived from an EMBL/GenBank/DDBJ whole genome shotgun (WGS) entry which is preliminary data.</text>
</comment>
<dbReference type="FunFam" id="3.30.70.270:FF:000020">
    <property type="entry name" value="Transposon Tf2-6 polyprotein-like Protein"/>
    <property type="match status" value="1"/>
</dbReference>
<keyword evidence="13" id="KW-0863">Zinc-finger</keyword>
<keyword evidence="3" id="KW-0808">Transferase</keyword>
<evidence type="ECO:0000256" key="2">
    <source>
        <dbReference type="ARBA" id="ARBA00012180"/>
    </source>
</evidence>
<name>A0A9W7WN62_TRIRA</name>
<keyword evidence="8" id="KW-0460">Magnesium</keyword>